<evidence type="ECO:0000256" key="6">
    <source>
        <dbReference type="ARBA" id="ARBA00023315"/>
    </source>
</evidence>
<sequence length="308" mass="33346">MDFNRTHTLKEVSQVLQCQFIGDENFPIKGMNEIHVVREGDIVFVDHPKYYDKALNSAATVVLINKLVDCPEGKALLISDDPFRDFNKLTIHFNPFIASKNSIADSAIIGENTIIQPNVFIGNNVKIGKNCVIHPNVSIYDNSVIGNNVTIHANSVLGADAFYYKKRPSGFDKLISGGRVVIEDFVDIGASCTIDKGVTGDTTIKEGTKIDNQVHVGHDTIIGKKCLIASQTGIAGCVIIEDEVTIWGQVGTNSGITIGKGAIILGQTGVTKSIAGGKTYFGTPIAESREKLKEMAAVKMLLKDRKIL</sequence>
<keyword evidence="2" id="KW-0441">Lipid A biosynthesis</keyword>
<feature type="domain" description="UDP-3-O-[3-hydroxymyristoyl] glucosamine N-acyltransferase non-repeat region" evidence="7">
    <location>
        <begin position="26"/>
        <end position="90"/>
    </location>
</feature>
<dbReference type="InterPro" id="IPR011004">
    <property type="entry name" value="Trimer_LpxA-like_sf"/>
</dbReference>
<organism evidence="8 9">
    <name type="scientific">Polaribacter gangjinensis</name>
    <dbReference type="NCBI Taxonomy" id="574710"/>
    <lineage>
        <taxon>Bacteria</taxon>
        <taxon>Pseudomonadati</taxon>
        <taxon>Bacteroidota</taxon>
        <taxon>Flavobacteriia</taxon>
        <taxon>Flavobacteriales</taxon>
        <taxon>Flavobacteriaceae</taxon>
    </lineage>
</organism>
<dbReference type="EMBL" id="MSCL01000001">
    <property type="protein sequence ID" value="PQJ74486.1"/>
    <property type="molecule type" value="Genomic_DNA"/>
</dbReference>
<dbReference type="Gene3D" id="3.40.1390.10">
    <property type="entry name" value="MurE/MurF, N-terminal domain"/>
    <property type="match status" value="1"/>
</dbReference>
<keyword evidence="4" id="KW-0677">Repeat</keyword>
<dbReference type="GO" id="GO:0016410">
    <property type="term" value="F:N-acyltransferase activity"/>
    <property type="evidence" value="ECO:0007669"/>
    <property type="project" value="InterPro"/>
</dbReference>
<gene>
    <name evidence="8" type="ORF">BTO13_04035</name>
</gene>
<proteinExistence type="predicted"/>
<protein>
    <submittedName>
        <fullName evidence="8">UDP-3-O-(3-hydroxymyristoyl)glucosamine N-acyltransferase</fullName>
    </submittedName>
</protein>
<dbReference type="InterPro" id="IPR007691">
    <property type="entry name" value="LpxD"/>
</dbReference>
<comment type="caution">
    <text evidence="8">The sequence shown here is derived from an EMBL/GenBank/DDBJ whole genome shotgun (WGS) entry which is preliminary data.</text>
</comment>
<dbReference type="Pfam" id="PF04613">
    <property type="entry name" value="LpxD"/>
    <property type="match status" value="1"/>
</dbReference>
<evidence type="ECO:0000256" key="1">
    <source>
        <dbReference type="ARBA" id="ARBA00022516"/>
    </source>
</evidence>
<dbReference type="GO" id="GO:0016020">
    <property type="term" value="C:membrane"/>
    <property type="evidence" value="ECO:0007669"/>
    <property type="project" value="GOC"/>
</dbReference>
<dbReference type="PANTHER" id="PTHR43378">
    <property type="entry name" value="UDP-3-O-ACYLGLUCOSAMINE N-ACYLTRANSFERASE"/>
    <property type="match status" value="1"/>
</dbReference>
<evidence type="ECO:0000256" key="2">
    <source>
        <dbReference type="ARBA" id="ARBA00022556"/>
    </source>
</evidence>
<keyword evidence="9" id="KW-1185">Reference proteome</keyword>
<evidence type="ECO:0000313" key="8">
    <source>
        <dbReference type="EMBL" id="PQJ74486.1"/>
    </source>
</evidence>
<evidence type="ECO:0000259" key="7">
    <source>
        <dbReference type="Pfam" id="PF04613"/>
    </source>
</evidence>
<dbReference type="PANTHER" id="PTHR43378:SF2">
    <property type="entry name" value="UDP-3-O-ACYLGLUCOSAMINE N-ACYLTRANSFERASE 1, MITOCHONDRIAL-RELATED"/>
    <property type="match status" value="1"/>
</dbReference>
<name>A0A2S7WAQ6_9FLAO</name>
<keyword evidence="6 8" id="KW-0012">Acyltransferase</keyword>
<dbReference type="AlphaFoldDB" id="A0A2S7WAQ6"/>
<evidence type="ECO:0000256" key="3">
    <source>
        <dbReference type="ARBA" id="ARBA00022679"/>
    </source>
</evidence>
<dbReference type="Proteomes" id="UP000237608">
    <property type="component" value="Unassembled WGS sequence"/>
</dbReference>
<dbReference type="CDD" id="cd03352">
    <property type="entry name" value="LbH_LpxD"/>
    <property type="match status" value="1"/>
</dbReference>
<evidence type="ECO:0000256" key="5">
    <source>
        <dbReference type="ARBA" id="ARBA00023098"/>
    </source>
</evidence>
<dbReference type="InterPro" id="IPR020573">
    <property type="entry name" value="UDP_GlcNAc_AcTrfase_non-rep"/>
</dbReference>
<dbReference type="NCBIfam" id="NF002060">
    <property type="entry name" value="PRK00892.1"/>
    <property type="match status" value="1"/>
</dbReference>
<dbReference type="OrthoDB" id="9784739at2"/>
<keyword evidence="5" id="KW-0443">Lipid metabolism</keyword>
<dbReference type="Pfam" id="PF00132">
    <property type="entry name" value="Hexapep"/>
    <property type="match status" value="2"/>
</dbReference>
<dbReference type="InterPro" id="IPR001451">
    <property type="entry name" value="Hexapep"/>
</dbReference>
<reference evidence="8 9" key="1">
    <citation type="submission" date="2016-12" db="EMBL/GenBank/DDBJ databases">
        <title>Trade-off between light-utilization and light-protection in marine flavobacteria.</title>
        <authorList>
            <person name="Kumagai Y."/>
            <person name="Yoshizawa S."/>
            <person name="Kogure K."/>
            <person name="Iwasaki W."/>
        </authorList>
    </citation>
    <scope>NUCLEOTIDE SEQUENCE [LARGE SCALE GENOMIC DNA]</scope>
    <source>
        <strain evidence="8 9">KCTC 22729</strain>
    </source>
</reference>
<accession>A0A2S7WAQ6</accession>
<evidence type="ECO:0000256" key="4">
    <source>
        <dbReference type="ARBA" id="ARBA00022737"/>
    </source>
</evidence>
<keyword evidence="1" id="KW-0444">Lipid biosynthesis</keyword>
<evidence type="ECO:0000313" key="9">
    <source>
        <dbReference type="Proteomes" id="UP000237608"/>
    </source>
</evidence>
<dbReference type="GO" id="GO:0009245">
    <property type="term" value="P:lipid A biosynthetic process"/>
    <property type="evidence" value="ECO:0007669"/>
    <property type="project" value="UniProtKB-KW"/>
</dbReference>
<dbReference type="Gene3D" id="2.160.10.10">
    <property type="entry name" value="Hexapeptide repeat proteins"/>
    <property type="match status" value="1"/>
</dbReference>
<keyword evidence="3 8" id="KW-0808">Transferase</keyword>
<dbReference type="SUPFAM" id="SSF51161">
    <property type="entry name" value="Trimeric LpxA-like enzymes"/>
    <property type="match status" value="1"/>
</dbReference>